<reference evidence="1 2" key="1">
    <citation type="submission" date="2017-11" db="EMBL/GenBank/DDBJ databases">
        <title>De-novo sequencing of pomegranate (Punica granatum L.) genome.</title>
        <authorList>
            <person name="Akparov Z."/>
            <person name="Amiraslanov A."/>
            <person name="Hajiyeva S."/>
            <person name="Abbasov M."/>
            <person name="Kaur K."/>
            <person name="Hamwieh A."/>
            <person name="Solovyev V."/>
            <person name="Salamov A."/>
            <person name="Braich B."/>
            <person name="Kosarev P."/>
            <person name="Mahmoud A."/>
            <person name="Hajiyev E."/>
            <person name="Babayeva S."/>
            <person name="Izzatullayeva V."/>
            <person name="Mammadov A."/>
            <person name="Mammadov A."/>
            <person name="Sharifova S."/>
            <person name="Ojaghi J."/>
            <person name="Eynullazada K."/>
            <person name="Bayramov B."/>
            <person name="Abdulazimova A."/>
            <person name="Shahmuradov I."/>
        </authorList>
    </citation>
    <scope>NUCLEOTIDE SEQUENCE [LARGE SCALE GENOMIC DNA]</scope>
    <source>
        <strain evidence="2">cv. AG2017</strain>
        <tissue evidence="1">Leaf</tissue>
    </source>
</reference>
<dbReference type="EMBL" id="PGOL01001275">
    <property type="protein sequence ID" value="PKI59425.1"/>
    <property type="molecule type" value="Genomic_DNA"/>
</dbReference>
<keyword evidence="2" id="KW-1185">Reference proteome</keyword>
<sequence length="113" mass="12365">MGEICTSPYRGVLLEFPSEGSSSQEVLSSKAIFICRAKDRVKGRGYSSLGGVGGRDHSSPWVRVDTHKRRYSSLWDGVGGEVRLLEPVGRSRWARLLDLVGTKSVGEVTQALE</sequence>
<evidence type="ECO:0000313" key="1">
    <source>
        <dbReference type="EMBL" id="PKI59425.1"/>
    </source>
</evidence>
<organism evidence="1 2">
    <name type="scientific">Punica granatum</name>
    <name type="common">Pomegranate</name>
    <dbReference type="NCBI Taxonomy" id="22663"/>
    <lineage>
        <taxon>Eukaryota</taxon>
        <taxon>Viridiplantae</taxon>
        <taxon>Streptophyta</taxon>
        <taxon>Embryophyta</taxon>
        <taxon>Tracheophyta</taxon>
        <taxon>Spermatophyta</taxon>
        <taxon>Magnoliopsida</taxon>
        <taxon>eudicotyledons</taxon>
        <taxon>Gunneridae</taxon>
        <taxon>Pentapetalae</taxon>
        <taxon>rosids</taxon>
        <taxon>malvids</taxon>
        <taxon>Myrtales</taxon>
        <taxon>Lythraceae</taxon>
        <taxon>Punica</taxon>
    </lineage>
</organism>
<name>A0A2I0JSZ6_PUNGR</name>
<evidence type="ECO:0000313" key="2">
    <source>
        <dbReference type="Proteomes" id="UP000233551"/>
    </source>
</evidence>
<gene>
    <name evidence="1" type="ORF">CRG98_020184</name>
</gene>
<accession>A0A2I0JSZ6</accession>
<dbReference type="AlphaFoldDB" id="A0A2I0JSZ6"/>
<dbReference type="Proteomes" id="UP000233551">
    <property type="component" value="Unassembled WGS sequence"/>
</dbReference>
<comment type="caution">
    <text evidence="1">The sequence shown here is derived from an EMBL/GenBank/DDBJ whole genome shotgun (WGS) entry which is preliminary data.</text>
</comment>
<proteinExistence type="predicted"/>
<protein>
    <submittedName>
        <fullName evidence="1">Uncharacterized protein</fullName>
    </submittedName>
</protein>